<dbReference type="InterPro" id="IPR006311">
    <property type="entry name" value="TAT_signal"/>
</dbReference>
<protein>
    <recommendedName>
        <fullName evidence="4">Secreted protein</fullName>
    </recommendedName>
</protein>
<dbReference type="Proteomes" id="UP000677875">
    <property type="component" value="Unassembled WGS sequence"/>
</dbReference>
<evidence type="ECO:0000256" key="1">
    <source>
        <dbReference type="SAM" id="SignalP"/>
    </source>
</evidence>
<keyword evidence="3" id="KW-1185">Reference proteome</keyword>
<proteinExistence type="predicted"/>
<name>A0A941B2G9_9ACTN</name>
<reference evidence="2" key="1">
    <citation type="submission" date="2021-04" db="EMBL/GenBank/DDBJ databases">
        <title>Genome seq and assembly of Streptomyces sp. RG38.</title>
        <authorList>
            <person name="Chhetri G."/>
        </authorList>
    </citation>
    <scope>NUCLEOTIDE SEQUENCE</scope>
    <source>
        <strain evidence="2">RG38</strain>
    </source>
</reference>
<dbReference type="PROSITE" id="PS51318">
    <property type="entry name" value="TAT"/>
    <property type="match status" value="1"/>
</dbReference>
<evidence type="ECO:0000313" key="3">
    <source>
        <dbReference type="Proteomes" id="UP000677875"/>
    </source>
</evidence>
<evidence type="ECO:0008006" key="4">
    <source>
        <dbReference type="Google" id="ProtNLM"/>
    </source>
</evidence>
<organism evidence="2 3">
    <name type="scientific">Streptomyces tagetis</name>
    <dbReference type="NCBI Taxonomy" id="2820809"/>
    <lineage>
        <taxon>Bacteria</taxon>
        <taxon>Bacillati</taxon>
        <taxon>Actinomycetota</taxon>
        <taxon>Actinomycetes</taxon>
        <taxon>Kitasatosporales</taxon>
        <taxon>Streptomycetaceae</taxon>
        <taxon>Streptomyces</taxon>
    </lineage>
</organism>
<dbReference type="EMBL" id="JAGPNL010000006">
    <property type="protein sequence ID" value="MBQ0829151.1"/>
    <property type="molecule type" value="Genomic_DNA"/>
</dbReference>
<feature type="chain" id="PRO_5037153373" description="Secreted protein" evidence="1">
    <location>
        <begin position="35"/>
        <end position="129"/>
    </location>
</feature>
<accession>A0A941B2G9</accession>
<feature type="signal peptide" evidence="1">
    <location>
        <begin position="1"/>
        <end position="34"/>
    </location>
</feature>
<gene>
    <name evidence="2" type="ORF">J5Y05_22040</name>
</gene>
<comment type="caution">
    <text evidence="2">The sequence shown here is derived from an EMBL/GenBank/DDBJ whole genome shotgun (WGS) entry which is preliminary data.</text>
</comment>
<dbReference type="RefSeq" id="WP_210874769.1">
    <property type="nucleotide sequence ID" value="NZ_JAGPNL010000006.1"/>
</dbReference>
<evidence type="ECO:0000313" key="2">
    <source>
        <dbReference type="EMBL" id="MBQ0829151.1"/>
    </source>
</evidence>
<sequence length="129" mass="13509">MGEGGGTRRRPVRAGAVLAAAGLLAVALPYPAGAAGDCPGHRVRTLHFATGSVRVHQHGRYLCAVTVPHGRGTGRTVTVGVQARGGRPVVATRHTARRAGPVTVYAGRRWVRVWGAVDRGSAASGWFRR</sequence>
<dbReference type="AlphaFoldDB" id="A0A941B2G9"/>
<keyword evidence="1" id="KW-0732">Signal</keyword>